<dbReference type="PANTHER" id="PTHR10359:SF18">
    <property type="entry name" value="ENDONUCLEASE III"/>
    <property type="match status" value="1"/>
</dbReference>
<dbReference type="RefSeq" id="WP_034342866.1">
    <property type="nucleotide sequence ID" value="NZ_CAONOT010000003.1"/>
</dbReference>
<dbReference type="Gene3D" id="1.10.1670.10">
    <property type="entry name" value="Helix-hairpin-Helix base-excision DNA repair enzymes (C-terminal)"/>
    <property type="match status" value="1"/>
</dbReference>
<dbReference type="GO" id="GO:0140078">
    <property type="term" value="F:class I DNA-(apurinic or apyrimidinic site) endonuclease activity"/>
    <property type="evidence" value="ECO:0007669"/>
    <property type="project" value="UniProtKB-EC"/>
</dbReference>
<dbReference type="OrthoDB" id="9800977at2"/>
<keyword evidence="6 10" id="KW-0408">Iron</keyword>
<keyword evidence="7 10" id="KW-0411">Iron-sulfur</keyword>
<dbReference type="EMBL" id="LN907858">
    <property type="protein sequence ID" value="CUU39379.1"/>
    <property type="molecule type" value="Genomic_DNA"/>
</dbReference>
<dbReference type="GO" id="GO:0006285">
    <property type="term" value="P:base-excision repair, AP site formation"/>
    <property type="evidence" value="ECO:0007669"/>
    <property type="project" value="TreeGrafter"/>
</dbReference>
<dbReference type="InterPro" id="IPR003265">
    <property type="entry name" value="HhH-GPD_domain"/>
</dbReference>
<dbReference type="SMART" id="SM00525">
    <property type="entry name" value="FES"/>
    <property type="match status" value="1"/>
</dbReference>
<dbReference type="InterPro" id="IPR023170">
    <property type="entry name" value="HhH_base_excis_C"/>
</dbReference>
<gene>
    <name evidence="10 13" type="primary">nth</name>
    <name evidence="12" type="ORF">BN2458_PEG0493</name>
    <name evidence="13" type="ORF">LS75_000765</name>
</gene>
<dbReference type="NCBIfam" id="TIGR01083">
    <property type="entry name" value="nth"/>
    <property type="match status" value="1"/>
</dbReference>
<dbReference type="STRING" id="76936.BN2458_PEG0493"/>
<dbReference type="FunFam" id="1.10.340.30:FF:000001">
    <property type="entry name" value="Endonuclease III"/>
    <property type="match status" value="1"/>
</dbReference>
<keyword evidence="14" id="KW-1185">Reference proteome</keyword>
<evidence type="ECO:0000256" key="7">
    <source>
        <dbReference type="ARBA" id="ARBA00023014"/>
    </source>
</evidence>
<dbReference type="SMART" id="SM00478">
    <property type="entry name" value="ENDO3c"/>
    <property type="match status" value="1"/>
</dbReference>
<name>A0A099UDN9_9HELI</name>
<keyword evidence="8 10" id="KW-0234">DNA repair</keyword>
<keyword evidence="4 10" id="KW-0227">DNA damage</keyword>
<evidence type="ECO:0000256" key="3">
    <source>
        <dbReference type="ARBA" id="ARBA00022723"/>
    </source>
</evidence>
<evidence type="ECO:0000256" key="9">
    <source>
        <dbReference type="ARBA" id="ARBA00023295"/>
    </source>
</evidence>
<dbReference type="GO" id="GO:0051539">
    <property type="term" value="F:4 iron, 4 sulfur cluster binding"/>
    <property type="evidence" value="ECO:0007669"/>
    <property type="project" value="UniProtKB-UniRule"/>
</dbReference>
<evidence type="ECO:0000256" key="8">
    <source>
        <dbReference type="ARBA" id="ARBA00023204"/>
    </source>
</evidence>
<keyword evidence="12" id="KW-0540">Nuclease</keyword>
<reference evidence="15" key="3">
    <citation type="submission" date="2015-11" db="EMBL/GenBank/DDBJ databases">
        <authorList>
            <person name="Anvar S.Y."/>
        </authorList>
    </citation>
    <scope>NUCLEOTIDE SEQUENCE [LARGE SCALE GENOMIC DNA]</scope>
</reference>
<evidence type="ECO:0000256" key="4">
    <source>
        <dbReference type="ARBA" id="ARBA00022763"/>
    </source>
</evidence>
<dbReference type="KEGG" id="hty:BN2458_PEG0493"/>
<feature type="binding site" evidence="10">
    <location>
        <position position="202"/>
    </location>
    <ligand>
        <name>[4Fe-4S] cluster</name>
        <dbReference type="ChEBI" id="CHEBI:49883"/>
    </ligand>
</feature>
<dbReference type="InterPro" id="IPR000445">
    <property type="entry name" value="HhH_motif"/>
</dbReference>
<feature type="binding site" evidence="10">
    <location>
        <position position="205"/>
    </location>
    <ligand>
        <name>[4Fe-4S] cluster</name>
        <dbReference type="ChEBI" id="CHEBI:49883"/>
    </ligand>
</feature>
<keyword evidence="2 10" id="KW-0004">4Fe-4S</keyword>
<accession>A0A099UDN9</accession>
<reference evidence="12" key="2">
    <citation type="submission" date="2015-11" db="EMBL/GenBank/DDBJ databases">
        <authorList>
            <person name="Zhang Y."/>
            <person name="Guo Z."/>
        </authorList>
    </citation>
    <scope>NUCLEOTIDE SEQUENCE</scope>
    <source>
        <strain evidence="12">1</strain>
    </source>
</reference>
<evidence type="ECO:0000313" key="13">
    <source>
        <dbReference type="EMBL" id="TLD79505.1"/>
    </source>
</evidence>
<evidence type="ECO:0000256" key="5">
    <source>
        <dbReference type="ARBA" id="ARBA00022801"/>
    </source>
</evidence>
<evidence type="ECO:0000313" key="14">
    <source>
        <dbReference type="Proteomes" id="UP000029925"/>
    </source>
</evidence>
<dbReference type="InterPro" id="IPR003651">
    <property type="entry name" value="Endonuclease3_FeS-loop_motif"/>
</dbReference>
<evidence type="ECO:0000256" key="6">
    <source>
        <dbReference type="ARBA" id="ARBA00023004"/>
    </source>
</evidence>
<dbReference type="InterPro" id="IPR011257">
    <property type="entry name" value="DNA_glycosylase"/>
</dbReference>
<dbReference type="EC" id="4.2.99.18" evidence="10"/>
<dbReference type="Proteomes" id="UP000064525">
    <property type="component" value="Chromosome I"/>
</dbReference>
<keyword evidence="10 12" id="KW-0456">Lyase</keyword>
<dbReference type="Pfam" id="PF00730">
    <property type="entry name" value="HhH-GPD"/>
    <property type="match status" value="1"/>
</dbReference>
<dbReference type="AlphaFoldDB" id="A0A099UDN9"/>
<reference evidence="13 14" key="1">
    <citation type="journal article" date="2014" name="Genome Announc.">
        <title>Draft genome sequences of eight enterohepatic helicobacter species isolated from both laboratory and wild rodents.</title>
        <authorList>
            <person name="Sheh A."/>
            <person name="Shen Z."/>
            <person name="Fox J.G."/>
        </authorList>
    </citation>
    <scope>NUCLEOTIDE SEQUENCE [LARGE SCALE GENOMIC DNA]</scope>
    <source>
        <strain evidence="13 14">MIT 98-6810</strain>
    </source>
</reference>
<comment type="similarity">
    <text evidence="1 10">Belongs to the Nth/MutY family.</text>
</comment>
<feature type="domain" description="HhH-GPD" evidence="11">
    <location>
        <begin position="47"/>
        <end position="193"/>
    </location>
</feature>
<comment type="cofactor">
    <cofactor evidence="10">
        <name>[4Fe-4S] cluster</name>
        <dbReference type="ChEBI" id="CHEBI:49883"/>
    </cofactor>
    <text evidence="10">Binds 1 [4Fe-4S] cluster.</text>
</comment>
<dbReference type="PANTHER" id="PTHR10359">
    <property type="entry name" value="A/G-SPECIFIC ADENINE GLYCOSYLASE/ENDONUCLEASE III"/>
    <property type="match status" value="1"/>
</dbReference>
<comment type="function">
    <text evidence="10">DNA repair enzyme that has both DNA N-glycosylase activity and AP-lyase activity. The DNA N-glycosylase activity releases various damaged pyrimidines from DNA by cleaving the N-glycosidic bond, leaving an AP (apurinic/apyrimidinic) site. The AP-lyase activity cleaves the phosphodiester bond 3' to the AP site by a beta-elimination, leaving a 3'-terminal unsaturated sugar and a product with a terminal 5'-phosphate.</text>
</comment>
<proteinExistence type="inferred from homology"/>
<evidence type="ECO:0000313" key="12">
    <source>
        <dbReference type="EMBL" id="CUU39379.1"/>
    </source>
</evidence>
<dbReference type="SUPFAM" id="SSF48150">
    <property type="entry name" value="DNA-glycosylase"/>
    <property type="match status" value="1"/>
</dbReference>
<dbReference type="Pfam" id="PF00633">
    <property type="entry name" value="HHH"/>
    <property type="match status" value="1"/>
</dbReference>
<feature type="binding site" evidence="10">
    <location>
        <position position="211"/>
    </location>
    <ligand>
        <name>[4Fe-4S] cluster</name>
        <dbReference type="ChEBI" id="CHEBI:49883"/>
    </ligand>
</feature>
<evidence type="ECO:0000313" key="15">
    <source>
        <dbReference type="Proteomes" id="UP000064525"/>
    </source>
</evidence>
<sequence length="220" mass="24865">METKTRFKKCKKKDISVIKALFLEHYANAKTELVYHNLYELLVCVMLSAQCTDKRVNIVTPALFKAFPDVASLAAADEAEIKELIKSVSFFNNKAKHLKLMATQVVKDFNGNIPTTQEELKTLAGVGQKTANVVLIEFLEQNYMAVDTHVFRVSHRLGLSGAKSAKQTEQELTEIFKTQLDTLHQAFVLFGRYTCKALKPMCEQCFVSAFCQNKCNFKPI</sequence>
<dbReference type="Proteomes" id="UP000029925">
    <property type="component" value="Unassembled WGS sequence"/>
</dbReference>
<dbReference type="GeneID" id="78150798"/>
<keyword evidence="9 10" id="KW-0326">Glycosidase</keyword>
<dbReference type="GO" id="GO:0046872">
    <property type="term" value="F:metal ion binding"/>
    <property type="evidence" value="ECO:0007669"/>
    <property type="project" value="UniProtKB-KW"/>
</dbReference>
<keyword evidence="12" id="KW-0255">Endonuclease</keyword>
<organism evidence="12 15">
    <name type="scientific">Helicobacter typhlonius</name>
    <dbReference type="NCBI Taxonomy" id="76936"/>
    <lineage>
        <taxon>Bacteria</taxon>
        <taxon>Pseudomonadati</taxon>
        <taxon>Campylobacterota</taxon>
        <taxon>Epsilonproteobacteria</taxon>
        <taxon>Campylobacterales</taxon>
        <taxon>Helicobacteraceae</taxon>
        <taxon>Helicobacter</taxon>
    </lineage>
</organism>
<dbReference type="CDD" id="cd00056">
    <property type="entry name" value="ENDO3c"/>
    <property type="match status" value="1"/>
</dbReference>
<evidence type="ECO:0000256" key="10">
    <source>
        <dbReference type="HAMAP-Rule" id="MF_00942"/>
    </source>
</evidence>
<dbReference type="InterPro" id="IPR005759">
    <property type="entry name" value="Nth"/>
</dbReference>
<evidence type="ECO:0000256" key="1">
    <source>
        <dbReference type="ARBA" id="ARBA00008343"/>
    </source>
</evidence>
<evidence type="ECO:0000259" key="11">
    <source>
        <dbReference type="SMART" id="SM00478"/>
    </source>
</evidence>
<dbReference type="PATRIC" id="fig|76936.10.peg.481"/>
<dbReference type="HAMAP" id="MF_00942">
    <property type="entry name" value="Nth"/>
    <property type="match status" value="1"/>
</dbReference>
<feature type="binding site" evidence="10">
    <location>
        <position position="195"/>
    </location>
    <ligand>
        <name>[4Fe-4S] cluster</name>
        <dbReference type="ChEBI" id="CHEBI:49883"/>
    </ligand>
</feature>
<keyword evidence="10" id="KW-0238">DNA-binding</keyword>
<dbReference type="GO" id="GO:0003677">
    <property type="term" value="F:DNA binding"/>
    <property type="evidence" value="ECO:0007669"/>
    <property type="project" value="UniProtKB-UniRule"/>
</dbReference>
<evidence type="ECO:0000256" key="2">
    <source>
        <dbReference type="ARBA" id="ARBA00022485"/>
    </source>
</evidence>
<protein>
    <recommendedName>
        <fullName evidence="10">Endonuclease III</fullName>
        <ecNumber evidence="10">4.2.99.18</ecNumber>
    </recommendedName>
    <alternativeName>
        <fullName evidence="10">DNA-(apurinic or apyrimidinic site) lyase</fullName>
    </alternativeName>
</protein>
<keyword evidence="3 10" id="KW-0479">Metal-binding</keyword>
<comment type="catalytic activity">
    <reaction evidence="10">
        <text>2'-deoxyribonucleotide-(2'-deoxyribose 5'-phosphate)-2'-deoxyribonucleotide-DNA = a 3'-end 2'-deoxyribonucleotide-(2,3-dehydro-2,3-deoxyribose 5'-phosphate)-DNA + a 5'-end 5'-phospho-2'-deoxyribonucleoside-DNA + H(+)</text>
        <dbReference type="Rhea" id="RHEA:66592"/>
        <dbReference type="Rhea" id="RHEA-COMP:13180"/>
        <dbReference type="Rhea" id="RHEA-COMP:16897"/>
        <dbReference type="Rhea" id="RHEA-COMP:17067"/>
        <dbReference type="ChEBI" id="CHEBI:15378"/>
        <dbReference type="ChEBI" id="CHEBI:136412"/>
        <dbReference type="ChEBI" id="CHEBI:157695"/>
        <dbReference type="ChEBI" id="CHEBI:167181"/>
        <dbReference type="EC" id="4.2.99.18"/>
    </reaction>
</comment>
<dbReference type="Gene3D" id="1.10.340.30">
    <property type="entry name" value="Hypothetical protein, domain 2"/>
    <property type="match status" value="1"/>
</dbReference>
<dbReference type="PIRSF" id="PIRSF001435">
    <property type="entry name" value="Nth"/>
    <property type="match status" value="1"/>
</dbReference>
<dbReference type="EMBL" id="JRPF02000001">
    <property type="protein sequence ID" value="TLD79505.1"/>
    <property type="molecule type" value="Genomic_DNA"/>
</dbReference>
<keyword evidence="5 10" id="KW-0378">Hydrolase</keyword>
<dbReference type="GO" id="GO:0019104">
    <property type="term" value="F:DNA N-glycosylase activity"/>
    <property type="evidence" value="ECO:0007669"/>
    <property type="project" value="UniProtKB-UniRule"/>
</dbReference>